<dbReference type="SMART" id="SM00694">
    <property type="entry name" value="DysFC"/>
    <property type="match status" value="1"/>
</dbReference>
<sequence length="478" mass="54261">MTDSPTSISLVDNTIPSQPATSRESSRRPSPNGHHRNLSKHLSRASVSGQLAKRKYAKWQPERLGVPTDSETSPSRESSRVRESISAESSAGPHNERPDNTTEITRVDTVDFAPSQTQSHTNGTLQSQPADTDANTKPITELDILYENQRGSFFFGVPLYSQSSLLNFDPGAWMTHDNRISPVNITNAQLPDPSWEWAWQTWYVDMSGDVDEQGWQYSFSFGSSQWHGTHPWFHSFVRRRRWVRLRAKIPERRHRGRSEFEKAHMLTEDYFTIHSSKTKAREQSIAGVSKVDSGFLSRATTTVNEEMLLDEIADIPSLMHALKLASIDREKLDALKKFVQDGGEELYYLNDKMPEIMSSFLFQASRWQFVTYLTSAIQKLSDPLEKSDDDDRGKIDRKKNNLARAIEHARQHVTGPDMFTDIDNGSATDLLDLTPVSRHDTLLSKRTQASHKPLQVIEQQEIKGIPKAAEIGREGHIY</sequence>
<organism evidence="3 4">
    <name type="scientific">Penicillium malachiteum</name>
    <dbReference type="NCBI Taxonomy" id="1324776"/>
    <lineage>
        <taxon>Eukaryota</taxon>
        <taxon>Fungi</taxon>
        <taxon>Dikarya</taxon>
        <taxon>Ascomycota</taxon>
        <taxon>Pezizomycotina</taxon>
        <taxon>Eurotiomycetes</taxon>
        <taxon>Eurotiomycetidae</taxon>
        <taxon>Eurotiales</taxon>
        <taxon>Aspergillaceae</taxon>
        <taxon>Penicillium</taxon>
    </lineage>
</organism>
<comment type="caution">
    <text evidence="3">The sequence shown here is derived from an EMBL/GenBank/DDBJ whole genome shotgun (WGS) entry which is preliminary data.</text>
</comment>
<dbReference type="EMBL" id="JAQJAN010000005">
    <property type="protein sequence ID" value="KAJ5728402.1"/>
    <property type="molecule type" value="Genomic_DNA"/>
</dbReference>
<dbReference type="Proteomes" id="UP001215712">
    <property type="component" value="Unassembled WGS sequence"/>
</dbReference>
<reference evidence="3" key="2">
    <citation type="submission" date="2023-01" db="EMBL/GenBank/DDBJ databases">
        <authorList>
            <person name="Petersen C."/>
        </authorList>
    </citation>
    <scope>NUCLEOTIDE SEQUENCE</scope>
    <source>
        <strain evidence="3">IBT 17514</strain>
    </source>
</reference>
<feature type="compositionally biased region" description="Basic and acidic residues" evidence="1">
    <location>
        <begin position="94"/>
        <end position="109"/>
    </location>
</feature>
<feature type="compositionally biased region" description="Polar residues" evidence="1">
    <location>
        <begin position="114"/>
        <end position="135"/>
    </location>
</feature>
<evidence type="ECO:0000256" key="1">
    <source>
        <dbReference type="SAM" id="MobiDB-lite"/>
    </source>
</evidence>
<feature type="region of interest" description="Disordered" evidence="1">
    <location>
        <begin position="1"/>
        <end position="135"/>
    </location>
</feature>
<dbReference type="AlphaFoldDB" id="A0AAD6HP48"/>
<dbReference type="GO" id="GO:0016020">
    <property type="term" value="C:membrane"/>
    <property type="evidence" value="ECO:0007669"/>
    <property type="project" value="InterPro"/>
</dbReference>
<name>A0AAD6HP48_9EURO</name>
<feature type="compositionally biased region" description="Basic residues" evidence="1">
    <location>
        <begin position="33"/>
        <end position="43"/>
    </location>
</feature>
<dbReference type="PANTHER" id="PTHR23250:SF1">
    <property type="entry name" value="TECTONIN BETA-PROPELLER REPEAT-CONTAINING PROTEIN 1"/>
    <property type="match status" value="1"/>
</dbReference>
<evidence type="ECO:0000259" key="2">
    <source>
        <dbReference type="SMART" id="SM00694"/>
    </source>
</evidence>
<gene>
    <name evidence="3" type="ORF">N7493_004732</name>
</gene>
<feature type="compositionally biased region" description="Polar residues" evidence="1">
    <location>
        <begin position="1"/>
        <end position="23"/>
    </location>
</feature>
<proteinExistence type="predicted"/>
<dbReference type="InterPro" id="IPR051513">
    <property type="entry name" value="Tectonin_beta-prop"/>
</dbReference>
<protein>
    <recommendedName>
        <fullName evidence="2">Peroxin/Ferlin domain-containing protein</fullName>
    </recommendedName>
</protein>
<accession>A0AAD6HP48</accession>
<keyword evidence="4" id="KW-1185">Reference proteome</keyword>
<dbReference type="PANTHER" id="PTHR23250">
    <property type="entry name" value="DYSFERLIN-RELATED"/>
    <property type="match status" value="1"/>
</dbReference>
<feature type="domain" description="Peroxin/Ferlin" evidence="2">
    <location>
        <begin position="214"/>
        <end position="249"/>
    </location>
</feature>
<reference evidence="3" key="1">
    <citation type="journal article" date="2023" name="IMA Fungus">
        <title>Comparative genomic study of the Penicillium genus elucidates a diverse pangenome and 15 lateral gene transfer events.</title>
        <authorList>
            <person name="Petersen C."/>
            <person name="Sorensen T."/>
            <person name="Nielsen M.R."/>
            <person name="Sondergaard T.E."/>
            <person name="Sorensen J.L."/>
            <person name="Fitzpatrick D.A."/>
            <person name="Frisvad J.C."/>
            <person name="Nielsen K.L."/>
        </authorList>
    </citation>
    <scope>NUCLEOTIDE SEQUENCE</scope>
    <source>
        <strain evidence="3">IBT 17514</strain>
    </source>
</reference>
<dbReference type="InterPro" id="IPR006614">
    <property type="entry name" value="Peroxin/Ferlin"/>
</dbReference>
<evidence type="ECO:0000313" key="4">
    <source>
        <dbReference type="Proteomes" id="UP001215712"/>
    </source>
</evidence>
<evidence type="ECO:0000313" key="3">
    <source>
        <dbReference type="EMBL" id="KAJ5728402.1"/>
    </source>
</evidence>